<proteinExistence type="predicted"/>
<dbReference type="OrthoDB" id="3229978at2759"/>
<dbReference type="InParanoid" id="A0A0C3NRL1"/>
<reference evidence="2" key="2">
    <citation type="submission" date="2015-01" db="EMBL/GenBank/DDBJ databases">
        <title>Evolutionary Origins and Diversification of the Mycorrhizal Mutualists.</title>
        <authorList>
            <consortium name="DOE Joint Genome Institute"/>
            <consortium name="Mycorrhizal Genomics Consortium"/>
            <person name="Kohler A."/>
            <person name="Kuo A."/>
            <person name="Nagy L.G."/>
            <person name="Floudas D."/>
            <person name="Copeland A."/>
            <person name="Barry K.W."/>
            <person name="Cichocki N."/>
            <person name="Veneault-Fourrey C."/>
            <person name="LaButti K."/>
            <person name="Lindquist E.A."/>
            <person name="Lipzen A."/>
            <person name="Lundell T."/>
            <person name="Morin E."/>
            <person name="Murat C."/>
            <person name="Riley R."/>
            <person name="Ohm R."/>
            <person name="Sun H."/>
            <person name="Tunlid A."/>
            <person name="Henrissat B."/>
            <person name="Grigoriev I.V."/>
            <person name="Hibbett D.S."/>
            <person name="Martin F."/>
        </authorList>
    </citation>
    <scope>NUCLEOTIDE SEQUENCE [LARGE SCALE GENOMIC DNA]</scope>
    <source>
        <strain evidence="2">Marx 270</strain>
    </source>
</reference>
<keyword evidence="2" id="KW-1185">Reference proteome</keyword>
<reference evidence="1 2" key="1">
    <citation type="submission" date="2014-04" db="EMBL/GenBank/DDBJ databases">
        <authorList>
            <consortium name="DOE Joint Genome Institute"/>
            <person name="Kuo A."/>
            <person name="Kohler A."/>
            <person name="Costa M.D."/>
            <person name="Nagy L.G."/>
            <person name="Floudas D."/>
            <person name="Copeland A."/>
            <person name="Barry K.W."/>
            <person name="Cichocki N."/>
            <person name="Veneault-Fourrey C."/>
            <person name="LaButti K."/>
            <person name="Lindquist E.A."/>
            <person name="Lipzen A."/>
            <person name="Lundell T."/>
            <person name="Morin E."/>
            <person name="Murat C."/>
            <person name="Sun H."/>
            <person name="Tunlid A."/>
            <person name="Henrissat B."/>
            <person name="Grigoriev I.V."/>
            <person name="Hibbett D.S."/>
            <person name="Martin F."/>
            <person name="Nordberg H.P."/>
            <person name="Cantor M.N."/>
            <person name="Hua S.X."/>
        </authorList>
    </citation>
    <scope>NUCLEOTIDE SEQUENCE [LARGE SCALE GENOMIC DNA]</scope>
    <source>
        <strain evidence="1 2">Marx 270</strain>
    </source>
</reference>
<gene>
    <name evidence="1" type="ORF">M404DRAFT_1005532</name>
</gene>
<dbReference type="HOGENOM" id="CLU_1525789_0_0_1"/>
<organism evidence="1 2">
    <name type="scientific">Pisolithus tinctorius Marx 270</name>
    <dbReference type="NCBI Taxonomy" id="870435"/>
    <lineage>
        <taxon>Eukaryota</taxon>
        <taxon>Fungi</taxon>
        <taxon>Dikarya</taxon>
        <taxon>Basidiomycota</taxon>
        <taxon>Agaricomycotina</taxon>
        <taxon>Agaricomycetes</taxon>
        <taxon>Agaricomycetidae</taxon>
        <taxon>Boletales</taxon>
        <taxon>Sclerodermatineae</taxon>
        <taxon>Pisolithaceae</taxon>
        <taxon>Pisolithus</taxon>
    </lineage>
</organism>
<name>A0A0C3NRL1_PISTI</name>
<dbReference type="Proteomes" id="UP000054217">
    <property type="component" value="Unassembled WGS sequence"/>
</dbReference>
<dbReference type="EMBL" id="KN832018">
    <property type="protein sequence ID" value="KIN98165.1"/>
    <property type="molecule type" value="Genomic_DNA"/>
</dbReference>
<evidence type="ECO:0000313" key="2">
    <source>
        <dbReference type="Proteomes" id="UP000054217"/>
    </source>
</evidence>
<accession>A0A0C3NRL1</accession>
<protein>
    <submittedName>
        <fullName evidence="1">Uncharacterized protein</fullName>
    </submittedName>
</protein>
<dbReference type="AlphaFoldDB" id="A0A0C3NRL1"/>
<evidence type="ECO:0000313" key="1">
    <source>
        <dbReference type="EMBL" id="KIN98165.1"/>
    </source>
</evidence>
<sequence length="176" mass="19896">MSTITPPVISATSSDNCTLDQATLVNDDDFLQAWLNSILRAADRPHVGQNIVQPVQTPPIERDHFFEVQHVVTLIMEDGNWMQTPIGQYIDLASFVNDRRNIFRIARTLNQAKKTIPFASYPTDPQITNYRAFRLQSGTVDGDIKWLASDMATRQGANAALTRRIGGRIKQIMRWP</sequence>